<dbReference type="GeneID" id="93346135"/>
<evidence type="ECO:0000256" key="2">
    <source>
        <dbReference type="ARBA" id="ARBA00001947"/>
    </source>
</evidence>
<gene>
    <name evidence="12" type="primary">Y2-aiiA</name>
    <name evidence="12" type="ORF">NCTC10343_02753</name>
</gene>
<dbReference type="InterPro" id="IPR001279">
    <property type="entry name" value="Metallo-B-lactamas"/>
</dbReference>
<name>A0A0F6EMK6_PAEPO</name>
<keyword evidence="6" id="KW-0479">Metal-binding</keyword>
<dbReference type="SUPFAM" id="SSF56281">
    <property type="entry name" value="Metallo-hydrolase/oxidoreductase"/>
    <property type="match status" value="1"/>
</dbReference>
<evidence type="ECO:0000256" key="11">
    <source>
        <dbReference type="ARBA" id="ARBA00048505"/>
    </source>
</evidence>
<evidence type="ECO:0000256" key="6">
    <source>
        <dbReference type="ARBA" id="ARBA00022723"/>
    </source>
</evidence>
<evidence type="ECO:0000256" key="1">
    <source>
        <dbReference type="ARBA" id="ARBA00000450"/>
    </source>
</evidence>
<dbReference type="EC" id="3.1.1.81" evidence="5"/>
<evidence type="ECO:0000256" key="5">
    <source>
        <dbReference type="ARBA" id="ARBA00013131"/>
    </source>
</evidence>
<sequence length="251" mass="28300">MINKLHWLPVGQLDIDRSSLNHHAQPGELVRLQIWSYLLETDHGPILIDTGMPDSFIDNPDYFKSTPFEGRFIPRMTADDSIVAVLDRIGYQPDDIHAIVISHMHMDHAGGNPHFPNTPIYVQQTEADAAIGNLEYAPPECVQTNLNYRLLQGDHELVPGLQLLYTPGHSPGHQSALITTKESGPIMLTIDVAYTQENYANDVPFDGFDREQTRQSIARIQQIVQEVKPSLLFFGHDPEQVAVQPVYPQYK</sequence>
<dbReference type="Pfam" id="PF00753">
    <property type="entry name" value="Lactamase_B"/>
    <property type="match status" value="1"/>
</dbReference>
<accession>A0A0F6EMK6</accession>
<dbReference type="RefSeq" id="WP_019687382.1">
    <property type="nucleotide sequence ID" value="NZ_CP009909.1"/>
</dbReference>
<evidence type="ECO:0000313" key="12">
    <source>
        <dbReference type="EMBL" id="SUA69887.1"/>
    </source>
</evidence>
<dbReference type="NCBIfam" id="NF045699">
    <property type="entry name" value="AHLLactAiiA"/>
    <property type="match status" value="1"/>
</dbReference>
<comment type="catalytic activity">
    <reaction evidence="9">
        <text>3',5'-cyclic CMP + H2O = CMP + H(+)</text>
        <dbReference type="Rhea" id="RHEA:72675"/>
        <dbReference type="ChEBI" id="CHEBI:15377"/>
        <dbReference type="ChEBI" id="CHEBI:15378"/>
        <dbReference type="ChEBI" id="CHEBI:58003"/>
        <dbReference type="ChEBI" id="CHEBI:60377"/>
    </reaction>
    <physiologicalReaction direction="left-to-right" evidence="9">
        <dbReference type="Rhea" id="RHEA:72676"/>
    </physiologicalReaction>
</comment>
<evidence type="ECO:0000256" key="8">
    <source>
        <dbReference type="ARBA" id="ARBA00022833"/>
    </source>
</evidence>
<evidence type="ECO:0000256" key="4">
    <source>
        <dbReference type="ARBA" id="ARBA00011245"/>
    </source>
</evidence>
<dbReference type="AlphaFoldDB" id="A0A0F6EMK6"/>
<dbReference type="Proteomes" id="UP000254400">
    <property type="component" value="Unassembled WGS sequence"/>
</dbReference>
<organism evidence="12 13">
    <name type="scientific">Paenibacillus polymyxa</name>
    <name type="common">Bacillus polymyxa</name>
    <dbReference type="NCBI Taxonomy" id="1406"/>
    <lineage>
        <taxon>Bacteria</taxon>
        <taxon>Bacillati</taxon>
        <taxon>Bacillota</taxon>
        <taxon>Bacilli</taxon>
        <taxon>Bacillales</taxon>
        <taxon>Paenibacillaceae</taxon>
        <taxon>Paenibacillus</taxon>
    </lineage>
</organism>
<dbReference type="InterPro" id="IPR051013">
    <property type="entry name" value="MBL_superfamily_lactonases"/>
</dbReference>
<reference evidence="12 13" key="1">
    <citation type="submission" date="2018-06" db="EMBL/GenBank/DDBJ databases">
        <authorList>
            <consortium name="Pathogen Informatics"/>
            <person name="Doyle S."/>
        </authorList>
    </citation>
    <scope>NUCLEOTIDE SEQUENCE [LARGE SCALE GENOMIC DNA]</scope>
    <source>
        <strain evidence="12 13">NCTC10343</strain>
    </source>
</reference>
<dbReference type="CDD" id="cd07729">
    <property type="entry name" value="AHL_lactonase_MBL-fold"/>
    <property type="match status" value="1"/>
</dbReference>
<comment type="catalytic activity">
    <reaction evidence="11">
        <text>3',5'-cyclic UMP + H2O = UMP + H(+)</text>
        <dbReference type="Rhea" id="RHEA:70575"/>
        <dbReference type="ChEBI" id="CHEBI:15377"/>
        <dbReference type="ChEBI" id="CHEBI:15378"/>
        <dbReference type="ChEBI" id="CHEBI:57865"/>
        <dbReference type="ChEBI" id="CHEBI:184387"/>
    </reaction>
    <physiologicalReaction direction="left-to-right" evidence="11">
        <dbReference type="Rhea" id="RHEA:70576"/>
    </physiologicalReaction>
</comment>
<evidence type="ECO:0000256" key="7">
    <source>
        <dbReference type="ARBA" id="ARBA00022801"/>
    </source>
</evidence>
<protein>
    <recommendedName>
        <fullName evidence="5">quorum-quenching N-acyl-homoserine lactonase</fullName>
        <ecNumber evidence="5">3.1.1.81</ecNumber>
    </recommendedName>
</protein>
<comment type="cofactor">
    <cofactor evidence="2">
        <name>Zn(2+)</name>
        <dbReference type="ChEBI" id="CHEBI:29105"/>
    </cofactor>
</comment>
<dbReference type="SMART" id="SM00849">
    <property type="entry name" value="Lactamase_B"/>
    <property type="match status" value="1"/>
</dbReference>
<comment type="similarity">
    <text evidence="3">Belongs to the metallo-beta-lactamase superfamily.</text>
</comment>
<dbReference type="InterPro" id="IPR036866">
    <property type="entry name" value="RibonucZ/Hydroxyglut_hydro"/>
</dbReference>
<evidence type="ECO:0000313" key="13">
    <source>
        <dbReference type="Proteomes" id="UP000254400"/>
    </source>
</evidence>
<keyword evidence="8" id="KW-0862">Zinc</keyword>
<dbReference type="InterPro" id="IPR054870">
    <property type="entry name" value="AHLLactAiiA"/>
</dbReference>
<evidence type="ECO:0000256" key="3">
    <source>
        <dbReference type="ARBA" id="ARBA00007749"/>
    </source>
</evidence>
<comment type="subunit">
    <text evidence="4">Monomer.</text>
</comment>
<proteinExistence type="inferred from homology"/>
<comment type="function">
    <text evidence="10">Counteracts the endogenous Pycsar antiviral defense system. Phosphodiesterase that enables metal-dependent hydrolysis of host cyclic nucleotide Pycsar defense signals such as cCMP and cUMP.</text>
</comment>
<evidence type="ECO:0000256" key="9">
    <source>
        <dbReference type="ARBA" id="ARBA00034221"/>
    </source>
</evidence>
<dbReference type="GO" id="GO:0102007">
    <property type="term" value="F:acyl-L-homoserine-lactone lactonohydrolase activity"/>
    <property type="evidence" value="ECO:0007669"/>
    <property type="project" value="UniProtKB-EC"/>
</dbReference>
<dbReference type="Gene3D" id="3.60.15.10">
    <property type="entry name" value="Ribonuclease Z/Hydroxyacylglutathione hydrolase-like"/>
    <property type="match status" value="1"/>
</dbReference>
<comment type="catalytic activity">
    <reaction evidence="1">
        <text>an N-acyl-L-homoserine lactone + H2O = an N-acyl-L-homoserine + H(+)</text>
        <dbReference type="Rhea" id="RHEA:22576"/>
        <dbReference type="ChEBI" id="CHEBI:15377"/>
        <dbReference type="ChEBI" id="CHEBI:15378"/>
        <dbReference type="ChEBI" id="CHEBI:55474"/>
        <dbReference type="ChEBI" id="CHEBI:58921"/>
        <dbReference type="EC" id="3.1.1.81"/>
    </reaction>
</comment>
<dbReference type="EMBL" id="UGSC01000001">
    <property type="protein sequence ID" value="SUA69887.1"/>
    <property type="molecule type" value="Genomic_DNA"/>
</dbReference>
<keyword evidence="7 12" id="KW-0378">Hydrolase</keyword>
<dbReference type="PANTHER" id="PTHR42978:SF7">
    <property type="entry name" value="METALLO-HYDROLASE RV2300C-RELATED"/>
    <property type="match status" value="1"/>
</dbReference>
<dbReference type="GO" id="GO:0046872">
    <property type="term" value="F:metal ion binding"/>
    <property type="evidence" value="ECO:0007669"/>
    <property type="project" value="UniProtKB-KW"/>
</dbReference>
<dbReference type="PANTHER" id="PTHR42978">
    <property type="entry name" value="QUORUM-QUENCHING LACTONASE YTNP-RELATED-RELATED"/>
    <property type="match status" value="1"/>
</dbReference>
<evidence type="ECO:0000256" key="10">
    <source>
        <dbReference type="ARBA" id="ARBA00034301"/>
    </source>
</evidence>